<name>A0A4C1UX70_EUMVA</name>
<comment type="caution">
    <text evidence="2">Lacks conserved residue(s) required for the propagation of feature annotation.</text>
</comment>
<evidence type="ECO:0000256" key="1">
    <source>
        <dbReference type="ARBA" id="ARBA00023157"/>
    </source>
</evidence>
<accession>A0A4C1UX70</accession>
<dbReference type="InterPro" id="IPR012337">
    <property type="entry name" value="RNaseH-like_sf"/>
</dbReference>
<feature type="signal peptide" evidence="4">
    <location>
        <begin position="1"/>
        <end position="29"/>
    </location>
</feature>
<protein>
    <recommendedName>
        <fullName evidence="5">Sushi domain-containing protein</fullName>
    </recommendedName>
</protein>
<dbReference type="Gene3D" id="2.40.10.10">
    <property type="entry name" value="Trypsin-like serine proteases"/>
    <property type="match status" value="1"/>
</dbReference>
<reference evidence="6 7" key="1">
    <citation type="journal article" date="2019" name="Commun. Biol.">
        <title>The bagworm genome reveals a unique fibroin gene that provides high tensile strength.</title>
        <authorList>
            <person name="Kono N."/>
            <person name="Nakamura H."/>
            <person name="Ohtoshi R."/>
            <person name="Tomita M."/>
            <person name="Numata K."/>
            <person name="Arakawa K."/>
        </authorList>
    </citation>
    <scope>NUCLEOTIDE SEQUENCE [LARGE SCALE GENOMIC DNA]</scope>
</reference>
<dbReference type="SUPFAM" id="SSF53098">
    <property type="entry name" value="Ribonuclease H-like"/>
    <property type="match status" value="1"/>
</dbReference>
<dbReference type="Gene3D" id="2.10.70.10">
    <property type="entry name" value="Complement Module, domain 1"/>
    <property type="match status" value="1"/>
</dbReference>
<gene>
    <name evidence="6" type="ORF">EVAR_76123_1</name>
</gene>
<evidence type="ECO:0000259" key="5">
    <source>
        <dbReference type="PROSITE" id="PS50923"/>
    </source>
</evidence>
<feature type="chain" id="PRO_5020029692" description="Sushi domain-containing protein" evidence="4">
    <location>
        <begin position="30"/>
        <end position="985"/>
    </location>
</feature>
<feature type="domain" description="Sushi" evidence="5">
    <location>
        <begin position="766"/>
        <end position="830"/>
    </location>
</feature>
<dbReference type="PROSITE" id="PS50923">
    <property type="entry name" value="SUSHI"/>
    <property type="match status" value="1"/>
</dbReference>
<dbReference type="GO" id="GO:0046983">
    <property type="term" value="F:protein dimerization activity"/>
    <property type="evidence" value="ECO:0007669"/>
    <property type="project" value="InterPro"/>
</dbReference>
<dbReference type="EMBL" id="BGZK01000235">
    <property type="protein sequence ID" value="GBP30582.1"/>
    <property type="molecule type" value="Genomic_DNA"/>
</dbReference>
<dbReference type="SUPFAM" id="SSF57535">
    <property type="entry name" value="Complement control module/SCR domain"/>
    <property type="match status" value="1"/>
</dbReference>
<dbReference type="Pfam" id="PF00089">
    <property type="entry name" value="Trypsin"/>
    <property type="match status" value="1"/>
</dbReference>
<dbReference type="PANTHER" id="PTHR46839:SF2">
    <property type="entry name" value="SUSHI DOMAIN-CONTAINING PROTEIN 6"/>
    <property type="match status" value="1"/>
</dbReference>
<dbReference type="Proteomes" id="UP000299102">
    <property type="component" value="Unassembled WGS sequence"/>
</dbReference>
<dbReference type="OrthoDB" id="2019384at2759"/>
<keyword evidence="7" id="KW-1185">Reference proteome</keyword>
<feature type="compositionally biased region" description="Basic and acidic residues" evidence="3">
    <location>
        <begin position="218"/>
        <end position="229"/>
    </location>
</feature>
<feature type="compositionally biased region" description="Polar residues" evidence="3">
    <location>
        <begin position="230"/>
        <end position="247"/>
    </location>
</feature>
<sequence>MCKIFIFNQVKTAHITLLIIFLFRYTAHASQGSTDLVKWSQSDFQKRCESNYPNKKLCQLPPQPRYGGYIAVNQPGAKPGDVFENVTLISFITDENSELAAMTRHVCSSGAWAHKSISDSGGYKSGTGTEFENGTGVANKCGEVIRITSVTTNVIESKTRIETDIGRYKEEGIHYLSTLAEIRVLNRGKLLVDPSRSRPLEAATARHTCGCAVAATPGRHELSGKDPRTKSWQKPTGDVQPQPSSPSFDAASVFRSTVASTITIYCAAQQRIDSYSLKIRTAVFQAALTNEWRVTNKINFIVGDIADNVKKAIASILVRDKFSPWSILNSIVGQQQQVGMPLSCAVKESKLLYKDNILPMCNDSGKFKRPLQWWQLNRHVYPNFGILLCKYGNIIATSVPCESSKTGLTINSRRTQLKTHKVAQLTYLNVNLDRFVSNCPVGVGQGKIIQSPSVHGIKLSMKREVAERSPLRLAGHGVSDSHLLRKKVLSEYPENGSYIVINDIEAGPGDAFDDISLILYTSDEYFALEIVYLACARGAWSREILKRVPRPIGPWSRLINQEANQTQIYQLTELLQILIVDDKSCVLPKYPENGSYIVINDTKPAPVTPSTTSRSYCTLAMSTLHSKYFTSLVLAAPGIERSSNTFSTSISSSSSMSSMRLSPEVEALALMTSVITNKLQRAADSLACPPRRRTFKNKSGLAEAAPCTRHEYMRRRRRQRRRAQRVGEFEYACRGATASSESGACAARTALARRRATVFKMQNVPDICELPVSPEHGEYYVFNKSHDGPGDNYTFLHLLYQCEYGYGIVGDDKINCSRGVWSDVLPTCISGCRLNYDADVHYLCKKWRSKSFQKSFVTFIYRTVKKCYLFAILYYRSDKDLPPMKCVDECGVNISKKIPKHLWGHYVHQMAGYREAGQHEAKSSHGTSASITKCTSLTCKCGGSIISAEVVVTAAHCFWKDVEGLEPSRRFAVAAEAVPAVDRAL</sequence>
<dbReference type="CDD" id="cd00033">
    <property type="entry name" value="CCP"/>
    <property type="match status" value="1"/>
</dbReference>
<keyword evidence="2" id="KW-0768">Sushi</keyword>
<evidence type="ECO:0000256" key="3">
    <source>
        <dbReference type="SAM" id="MobiDB-lite"/>
    </source>
</evidence>
<evidence type="ECO:0000256" key="4">
    <source>
        <dbReference type="SAM" id="SignalP"/>
    </source>
</evidence>
<dbReference type="InterPro" id="IPR000436">
    <property type="entry name" value="Sushi_SCR_CCP_dom"/>
</dbReference>
<dbReference type="SUPFAM" id="SSF50494">
    <property type="entry name" value="Trypsin-like serine proteases"/>
    <property type="match status" value="1"/>
</dbReference>
<evidence type="ECO:0000313" key="7">
    <source>
        <dbReference type="Proteomes" id="UP000299102"/>
    </source>
</evidence>
<dbReference type="AlphaFoldDB" id="A0A4C1UX70"/>
<keyword evidence="4" id="KW-0732">Signal</keyword>
<evidence type="ECO:0000256" key="2">
    <source>
        <dbReference type="PROSITE-ProRule" id="PRU00302"/>
    </source>
</evidence>
<dbReference type="SMART" id="SM00032">
    <property type="entry name" value="CCP"/>
    <property type="match status" value="1"/>
</dbReference>
<comment type="caution">
    <text evidence="6">The sequence shown here is derived from an EMBL/GenBank/DDBJ whole genome shotgun (WGS) entry which is preliminary data.</text>
</comment>
<dbReference type="InterPro" id="IPR008906">
    <property type="entry name" value="HATC_C_dom"/>
</dbReference>
<dbReference type="InterPro" id="IPR043504">
    <property type="entry name" value="Peptidase_S1_PA_chymotrypsin"/>
</dbReference>
<dbReference type="GO" id="GO:0004252">
    <property type="term" value="F:serine-type endopeptidase activity"/>
    <property type="evidence" value="ECO:0007669"/>
    <property type="project" value="InterPro"/>
</dbReference>
<evidence type="ECO:0000313" key="6">
    <source>
        <dbReference type="EMBL" id="GBP30582.1"/>
    </source>
</evidence>
<dbReference type="GO" id="GO:0006974">
    <property type="term" value="P:DNA damage response"/>
    <property type="evidence" value="ECO:0007669"/>
    <property type="project" value="TreeGrafter"/>
</dbReference>
<feature type="region of interest" description="Disordered" evidence="3">
    <location>
        <begin position="217"/>
        <end position="247"/>
    </location>
</feature>
<dbReference type="Pfam" id="PF05699">
    <property type="entry name" value="Dimer_Tnp_hAT"/>
    <property type="match status" value="1"/>
</dbReference>
<organism evidence="6 7">
    <name type="scientific">Eumeta variegata</name>
    <name type="common">Bagworm moth</name>
    <name type="synonym">Eumeta japonica</name>
    <dbReference type="NCBI Taxonomy" id="151549"/>
    <lineage>
        <taxon>Eukaryota</taxon>
        <taxon>Metazoa</taxon>
        <taxon>Ecdysozoa</taxon>
        <taxon>Arthropoda</taxon>
        <taxon>Hexapoda</taxon>
        <taxon>Insecta</taxon>
        <taxon>Pterygota</taxon>
        <taxon>Neoptera</taxon>
        <taxon>Endopterygota</taxon>
        <taxon>Lepidoptera</taxon>
        <taxon>Glossata</taxon>
        <taxon>Ditrysia</taxon>
        <taxon>Tineoidea</taxon>
        <taxon>Psychidae</taxon>
        <taxon>Oiketicinae</taxon>
        <taxon>Eumeta</taxon>
    </lineage>
</organism>
<proteinExistence type="predicted"/>
<dbReference type="InterPro" id="IPR042866">
    <property type="entry name" value="SUSD6"/>
</dbReference>
<dbReference type="InterPro" id="IPR009003">
    <property type="entry name" value="Peptidase_S1_PA"/>
</dbReference>
<dbReference type="GO" id="GO:0006508">
    <property type="term" value="P:proteolysis"/>
    <property type="evidence" value="ECO:0007669"/>
    <property type="project" value="InterPro"/>
</dbReference>
<dbReference type="InterPro" id="IPR001254">
    <property type="entry name" value="Trypsin_dom"/>
</dbReference>
<dbReference type="PANTHER" id="PTHR46839">
    <property type="entry name" value="SUSHI DOMAIN-CONTAINING PROTEIN 6"/>
    <property type="match status" value="1"/>
</dbReference>
<keyword evidence="1" id="KW-1015">Disulfide bond</keyword>
<dbReference type="InterPro" id="IPR035976">
    <property type="entry name" value="Sushi/SCR/CCP_sf"/>
</dbReference>